<evidence type="ECO:0000256" key="11">
    <source>
        <dbReference type="ARBA" id="ARBA00022989"/>
    </source>
</evidence>
<dbReference type="Gene3D" id="3.30.565.10">
    <property type="entry name" value="Histidine kinase-like ATPase, C-terminal domain"/>
    <property type="match status" value="1"/>
</dbReference>
<dbReference type="PROSITE" id="PS50885">
    <property type="entry name" value="HAMP"/>
    <property type="match status" value="1"/>
</dbReference>
<dbReference type="FunFam" id="1.10.287.130:FF:000001">
    <property type="entry name" value="Two-component sensor histidine kinase"/>
    <property type="match status" value="1"/>
</dbReference>
<evidence type="ECO:0000256" key="9">
    <source>
        <dbReference type="ARBA" id="ARBA00022777"/>
    </source>
</evidence>
<dbReference type="InterPro" id="IPR003661">
    <property type="entry name" value="HisK_dim/P_dom"/>
</dbReference>
<keyword evidence="4" id="KW-1003">Cell membrane</keyword>
<keyword evidence="12" id="KW-0902">Two-component regulatory system</keyword>
<gene>
    <name evidence="17" type="ORF">SAMN02745941_02881</name>
</gene>
<evidence type="ECO:0000256" key="10">
    <source>
        <dbReference type="ARBA" id="ARBA00022840"/>
    </source>
</evidence>
<protein>
    <recommendedName>
        <fullName evidence="3">histidine kinase</fullName>
        <ecNumber evidence="3">2.7.13.3</ecNumber>
    </recommendedName>
</protein>
<keyword evidence="11 14" id="KW-1133">Transmembrane helix</keyword>
<dbReference type="Gene3D" id="6.10.340.10">
    <property type="match status" value="1"/>
</dbReference>
<dbReference type="InterPro" id="IPR003660">
    <property type="entry name" value="HAMP_dom"/>
</dbReference>
<reference evidence="17 18" key="1">
    <citation type="submission" date="2016-11" db="EMBL/GenBank/DDBJ databases">
        <authorList>
            <person name="Jaros S."/>
            <person name="Januszkiewicz K."/>
            <person name="Wedrychowicz H."/>
        </authorList>
    </citation>
    <scope>NUCLEOTIDE SEQUENCE [LARGE SCALE GENOMIC DNA]</scope>
    <source>
        <strain evidence="17 18">DSM 6191</strain>
    </source>
</reference>
<keyword evidence="10" id="KW-0067">ATP-binding</keyword>
<evidence type="ECO:0000259" key="15">
    <source>
        <dbReference type="PROSITE" id="PS50109"/>
    </source>
</evidence>
<dbReference type="EMBL" id="FQXU01000008">
    <property type="protein sequence ID" value="SHI22624.1"/>
    <property type="molecule type" value="Genomic_DNA"/>
</dbReference>
<dbReference type="PROSITE" id="PS50109">
    <property type="entry name" value="HIS_KIN"/>
    <property type="match status" value="1"/>
</dbReference>
<dbReference type="SMART" id="SM00388">
    <property type="entry name" value="HisKA"/>
    <property type="match status" value="1"/>
</dbReference>
<dbReference type="GO" id="GO:0000155">
    <property type="term" value="F:phosphorelay sensor kinase activity"/>
    <property type="evidence" value="ECO:0007669"/>
    <property type="project" value="InterPro"/>
</dbReference>
<accession>A0A1M5ZEM2</accession>
<dbReference type="GO" id="GO:0005524">
    <property type="term" value="F:ATP binding"/>
    <property type="evidence" value="ECO:0007669"/>
    <property type="project" value="UniProtKB-KW"/>
</dbReference>
<feature type="domain" description="Histidine kinase" evidence="15">
    <location>
        <begin position="260"/>
        <end position="477"/>
    </location>
</feature>
<evidence type="ECO:0000256" key="13">
    <source>
        <dbReference type="ARBA" id="ARBA00023136"/>
    </source>
</evidence>
<keyword evidence="13 14" id="KW-0472">Membrane</keyword>
<dbReference type="PRINTS" id="PR00344">
    <property type="entry name" value="BCTRLSENSOR"/>
</dbReference>
<dbReference type="GO" id="GO:0005886">
    <property type="term" value="C:plasma membrane"/>
    <property type="evidence" value="ECO:0007669"/>
    <property type="project" value="UniProtKB-SubCell"/>
</dbReference>
<dbReference type="FunFam" id="3.30.565.10:FF:000006">
    <property type="entry name" value="Sensor histidine kinase WalK"/>
    <property type="match status" value="1"/>
</dbReference>
<evidence type="ECO:0000256" key="5">
    <source>
        <dbReference type="ARBA" id="ARBA00022553"/>
    </source>
</evidence>
<keyword evidence="9" id="KW-0418">Kinase</keyword>
<dbReference type="SUPFAM" id="SSF158472">
    <property type="entry name" value="HAMP domain-like"/>
    <property type="match status" value="1"/>
</dbReference>
<dbReference type="PANTHER" id="PTHR45528:SF1">
    <property type="entry name" value="SENSOR HISTIDINE KINASE CPXA"/>
    <property type="match status" value="1"/>
</dbReference>
<evidence type="ECO:0000313" key="18">
    <source>
        <dbReference type="Proteomes" id="UP000184241"/>
    </source>
</evidence>
<dbReference type="EC" id="2.7.13.3" evidence="3"/>
<evidence type="ECO:0000259" key="16">
    <source>
        <dbReference type="PROSITE" id="PS50885"/>
    </source>
</evidence>
<feature type="transmembrane region" description="Helical" evidence="14">
    <location>
        <begin position="12"/>
        <end position="34"/>
    </location>
</feature>
<dbReference type="CDD" id="cd06225">
    <property type="entry name" value="HAMP"/>
    <property type="match status" value="1"/>
</dbReference>
<dbReference type="Gene3D" id="1.10.287.130">
    <property type="match status" value="1"/>
</dbReference>
<dbReference type="Pfam" id="PF02518">
    <property type="entry name" value="HATPase_c"/>
    <property type="match status" value="1"/>
</dbReference>
<dbReference type="Pfam" id="PF00512">
    <property type="entry name" value="HisKA"/>
    <property type="match status" value="1"/>
</dbReference>
<feature type="transmembrane region" description="Helical" evidence="14">
    <location>
        <begin position="175"/>
        <end position="198"/>
    </location>
</feature>
<evidence type="ECO:0000256" key="7">
    <source>
        <dbReference type="ARBA" id="ARBA00022692"/>
    </source>
</evidence>
<comment type="catalytic activity">
    <reaction evidence="1">
        <text>ATP + protein L-histidine = ADP + protein N-phospho-L-histidine.</text>
        <dbReference type="EC" id="2.7.13.3"/>
    </reaction>
</comment>
<evidence type="ECO:0000256" key="8">
    <source>
        <dbReference type="ARBA" id="ARBA00022741"/>
    </source>
</evidence>
<evidence type="ECO:0000256" key="14">
    <source>
        <dbReference type="SAM" id="Phobius"/>
    </source>
</evidence>
<keyword evidence="8" id="KW-0547">Nucleotide-binding</keyword>
<dbReference type="InterPro" id="IPR005467">
    <property type="entry name" value="His_kinase_dom"/>
</dbReference>
<dbReference type="InterPro" id="IPR036890">
    <property type="entry name" value="HATPase_C_sf"/>
</dbReference>
<dbReference type="AlphaFoldDB" id="A0A1M5ZEM2"/>
<evidence type="ECO:0000313" key="17">
    <source>
        <dbReference type="EMBL" id="SHI22624.1"/>
    </source>
</evidence>
<dbReference type="InterPro" id="IPR004358">
    <property type="entry name" value="Sig_transdc_His_kin-like_C"/>
</dbReference>
<evidence type="ECO:0000256" key="6">
    <source>
        <dbReference type="ARBA" id="ARBA00022679"/>
    </source>
</evidence>
<dbReference type="SUPFAM" id="SSF55874">
    <property type="entry name" value="ATPase domain of HSP90 chaperone/DNA topoisomerase II/histidine kinase"/>
    <property type="match status" value="1"/>
</dbReference>
<dbReference type="InterPro" id="IPR050398">
    <property type="entry name" value="HssS/ArlS-like"/>
</dbReference>
<comment type="subcellular location">
    <subcellularLocation>
        <location evidence="2">Cell membrane</location>
        <topology evidence="2">Multi-pass membrane protein</topology>
    </subcellularLocation>
</comment>
<evidence type="ECO:0000256" key="1">
    <source>
        <dbReference type="ARBA" id="ARBA00000085"/>
    </source>
</evidence>
<evidence type="ECO:0000256" key="2">
    <source>
        <dbReference type="ARBA" id="ARBA00004651"/>
    </source>
</evidence>
<dbReference type="Pfam" id="PF00672">
    <property type="entry name" value="HAMP"/>
    <property type="match status" value="1"/>
</dbReference>
<dbReference type="SMART" id="SM00304">
    <property type="entry name" value="HAMP"/>
    <property type="match status" value="1"/>
</dbReference>
<keyword evidence="5" id="KW-0597">Phosphoprotein</keyword>
<keyword evidence="6" id="KW-0808">Transferase</keyword>
<name>A0A1M5ZEM2_9CLOT</name>
<evidence type="ECO:0000256" key="4">
    <source>
        <dbReference type="ARBA" id="ARBA00022475"/>
    </source>
</evidence>
<keyword evidence="7 14" id="KW-0812">Transmembrane</keyword>
<proteinExistence type="predicted"/>
<dbReference type="PANTHER" id="PTHR45528">
    <property type="entry name" value="SENSOR HISTIDINE KINASE CPXA"/>
    <property type="match status" value="1"/>
</dbReference>
<evidence type="ECO:0000256" key="3">
    <source>
        <dbReference type="ARBA" id="ARBA00012438"/>
    </source>
</evidence>
<evidence type="ECO:0000256" key="12">
    <source>
        <dbReference type="ARBA" id="ARBA00023012"/>
    </source>
</evidence>
<dbReference type="SMART" id="SM00387">
    <property type="entry name" value="HATPase_c"/>
    <property type="match status" value="1"/>
</dbReference>
<dbReference type="Proteomes" id="UP000184241">
    <property type="component" value="Unassembled WGS sequence"/>
</dbReference>
<dbReference type="InterPro" id="IPR003594">
    <property type="entry name" value="HATPase_dom"/>
</dbReference>
<feature type="domain" description="HAMP" evidence="16">
    <location>
        <begin position="200"/>
        <end position="252"/>
    </location>
</feature>
<sequence>MMKKNSLVSKLLVTVTLIVALSFTIIAAVLSFWFKGYYFDQRKDLLDKQAQRISSAVTDYYANNKTDSVNNLNYAITNVSDTLSIDIILVDSLGYIYKVSNDNYINMKYQQMYLSSEEIEQLKQGNSIEDRTNSNKFLDVSDYIYYKPIISNNYYYGFIAMVTPLEKIKAPLNRFYFIIWLSAIIAVTVSAIVINMLAQKILIDPLDEINRAAKRLAKGEVGQRVDIRSKDEMQELAESFNFMAESLEKVDNNRREFISNVSHELRSPITSIKGFIAGILDGVIPKDKENYYLRIVYDEIQRLTRLVNELLDLSAMEAGKMELKIREIEINDIIKTVVMNLESKILEKKVKVEVVFEGKRDFVLGDLDRIIQVITNIVDNAIKYANEGGNIKITTRSKGNKIYISVANEGIVLKDSEIHNIWNRFYKADKSRTNKMSTGLGLSIVREIITQHGQDIWVENEKDNSGVVFTFTLSKSN</sequence>
<organism evidence="17 18">
    <name type="scientific">Clostridium intestinale DSM 6191</name>
    <dbReference type="NCBI Taxonomy" id="1121320"/>
    <lineage>
        <taxon>Bacteria</taxon>
        <taxon>Bacillati</taxon>
        <taxon>Bacillota</taxon>
        <taxon>Clostridia</taxon>
        <taxon>Eubacteriales</taxon>
        <taxon>Clostridiaceae</taxon>
        <taxon>Clostridium</taxon>
    </lineage>
</organism>
<dbReference type="InterPro" id="IPR036097">
    <property type="entry name" value="HisK_dim/P_sf"/>
</dbReference>
<dbReference type="SUPFAM" id="SSF47384">
    <property type="entry name" value="Homodimeric domain of signal transducing histidine kinase"/>
    <property type="match status" value="1"/>
</dbReference>
<dbReference type="CDD" id="cd00082">
    <property type="entry name" value="HisKA"/>
    <property type="match status" value="1"/>
</dbReference>